<evidence type="ECO:0000313" key="8">
    <source>
        <dbReference type="Proteomes" id="UP001419910"/>
    </source>
</evidence>
<dbReference type="SUPFAM" id="SSF103473">
    <property type="entry name" value="MFS general substrate transporter"/>
    <property type="match status" value="1"/>
</dbReference>
<comment type="caution">
    <text evidence="7">The sequence shown here is derived from an EMBL/GenBank/DDBJ whole genome shotgun (WGS) entry which is preliminary data.</text>
</comment>
<proteinExistence type="predicted"/>
<dbReference type="CDD" id="cd17319">
    <property type="entry name" value="MFS_ExuT_GudP_like"/>
    <property type="match status" value="1"/>
</dbReference>
<protein>
    <submittedName>
        <fullName evidence="7">MFS transporter</fullName>
    </submittedName>
</protein>
<dbReference type="Gene3D" id="1.20.1250.20">
    <property type="entry name" value="MFS general substrate transporter like domains"/>
    <property type="match status" value="2"/>
</dbReference>
<keyword evidence="4 5" id="KW-0472">Membrane</keyword>
<name>A0ABU9Y4V5_9SPHN</name>
<evidence type="ECO:0000313" key="7">
    <source>
        <dbReference type="EMBL" id="MEN2790821.1"/>
    </source>
</evidence>
<dbReference type="EMBL" id="JBDIME010000012">
    <property type="protein sequence ID" value="MEN2790821.1"/>
    <property type="molecule type" value="Genomic_DNA"/>
</dbReference>
<feature type="transmembrane region" description="Helical" evidence="5">
    <location>
        <begin position="170"/>
        <end position="191"/>
    </location>
</feature>
<dbReference type="InterPro" id="IPR036259">
    <property type="entry name" value="MFS_trans_sf"/>
</dbReference>
<dbReference type="PANTHER" id="PTHR11662:SF285">
    <property type="entry name" value="HEXURONATE TRANSPORTER"/>
    <property type="match status" value="1"/>
</dbReference>
<evidence type="ECO:0000256" key="5">
    <source>
        <dbReference type="SAM" id="Phobius"/>
    </source>
</evidence>
<evidence type="ECO:0000256" key="3">
    <source>
        <dbReference type="ARBA" id="ARBA00022989"/>
    </source>
</evidence>
<dbReference type="InterPro" id="IPR050382">
    <property type="entry name" value="MFS_Na/Anion_cotransporter"/>
</dbReference>
<evidence type="ECO:0000256" key="4">
    <source>
        <dbReference type="ARBA" id="ARBA00023136"/>
    </source>
</evidence>
<feature type="transmembrane region" description="Helical" evidence="5">
    <location>
        <begin position="369"/>
        <end position="394"/>
    </location>
</feature>
<keyword evidence="8" id="KW-1185">Reference proteome</keyword>
<keyword evidence="2 5" id="KW-0812">Transmembrane</keyword>
<dbReference type="RefSeq" id="WP_345840458.1">
    <property type="nucleotide sequence ID" value="NZ_JBDIME010000012.1"/>
</dbReference>
<evidence type="ECO:0000256" key="1">
    <source>
        <dbReference type="ARBA" id="ARBA00004141"/>
    </source>
</evidence>
<reference evidence="7 8" key="1">
    <citation type="submission" date="2024-05" db="EMBL/GenBank/DDBJ databases">
        <authorList>
            <person name="Liu Q."/>
            <person name="Xin Y.-H."/>
        </authorList>
    </citation>
    <scope>NUCLEOTIDE SEQUENCE [LARGE SCALE GENOMIC DNA]</scope>
    <source>
        <strain evidence="7 8">CGMCC 1.10181</strain>
    </source>
</reference>
<feature type="transmembrane region" description="Helical" evidence="5">
    <location>
        <begin position="400"/>
        <end position="419"/>
    </location>
</feature>
<feature type="transmembrane region" description="Helical" evidence="5">
    <location>
        <begin position="85"/>
        <end position="104"/>
    </location>
</feature>
<feature type="transmembrane region" description="Helical" evidence="5">
    <location>
        <begin position="273"/>
        <end position="296"/>
    </location>
</feature>
<dbReference type="PROSITE" id="PS50850">
    <property type="entry name" value="MFS"/>
    <property type="match status" value="1"/>
</dbReference>
<comment type="subcellular location">
    <subcellularLocation>
        <location evidence="1">Membrane</location>
        <topology evidence="1">Multi-pass membrane protein</topology>
    </subcellularLocation>
</comment>
<feature type="transmembrane region" description="Helical" evidence="5">
    <location>
        <begin position="58"/>
        <end position="78"/>
    </location>
</feature>
<organism evidence="7 8">
    <name type="scientific">Sphingomonas oligophenolica</name>
    <dbReference type="NCBI Taxonomy" id="301154"/>
    <lineage>
        <taxon>Bacteria</taxon>
        <taxon>Pseudomonadati</taxon>
        <taxon>Pseudomonadota</taxon>
        <taxon>Alphaproteobacteria</taxon>
        <taxon>Sphingomonadales</taxon>
        <taxon>Sphingomonadaceae</taxon>
        <taxon>Sphingomonas</taxon>
    </lineage>
</organism>
<gene>
    <name evidence="7" type="ORF">ABC974_14365</name>
</gene>
<dbReference type="Pfam" id="PF07690">
    <property type="entry name" value="MFS_1"/>
    <property type="match status" value="2"/>
</dbReference>
<evidence type="ECO:0000256" key="2">
    <source>
        <dbReference type="ARBA" id="ARBA00022692"/>
    </source>
</evidence>
<accession>A0ABU9Y4V5</accession>
<dbReference type="InterPro" id="IPR011701">
    <property type="entry name" value="MFS"/>
</dbReference>
<dbReference type="InterPro" id="IPR020846">
    <property type="entry name" value="MFS_dom"/>
</dbReference>
<keyword evidence="3 5" id="KW-1133">Transmembrane helix</keyword>
<feature type="transmembrane region" description="Helical" evidence="5">
    <location>
        <begin position="334"/>
        <end position="357"/>
    </location>
</feature>
<sequence length="431" mass="47168">MRTIRESMMFGRRGRMMRWWIIGLVMLGTVVNYLTRSTLAVAAPTFMAELHIDERHYSWITAAFQGGIMLQPVVGYILDVIGLRSGLVLFGLAWGVLTMAHGLATNWQWLAVVRGALGFTEGTSHTGGLKVVSEWFPARERGLAGGIYNLGASAGSALAAPLVAWSIWMWNWRGAFVVAGALAIGWALLWLRFYQPPDLHRTISEEERALILGGQESYLQATAARPPILSILRQRNFWGIAIPRLLADPVWGTLTFWMPLYLTRAYGFDLKQIALSAFLPFLAADLGCLFGPALVLRLERRGIRLVDARRWTFTLGALMMMGMMFVGYVKSPYLAVGLLCLGGFAHQTLSVTCITMATDLFRRNEVGTVAGLAGLAANGGVLLFSLAIGALVATIGYSPFFVALGLFDLVAAVVLWSLVRVPARSERGLPA</sequence>
<evidence type="ECO:0000259" key="6">
    <source>
        <dbReference type="PROSITE" id="PS50850"/>
    </source>
</evidence>
<dbReference type="PANTHER" id="PTHR11662">
    <property type="entry name" value="SOLUTE CARRIER FAMILY 17"/>
    <property type="match status" value="1"/>
</dbReference>
<dbReference type="Proteomes" id="UP001419910">
    <property type="component" value="Unassembled WGS sequence"/>
</dbReference>
<feature type="transmembrane region" description="Helical" evidence="5">
    <location>
        <begin position="308"/>
        <end position="328"/>
    </location>
</feature>
<feature type="domain" description="Major facilitator superfamily (MFS) profile" evidence="6">
    <location>
        <begin position="21"/>
        <end position="423"/>
    </location>
</feature>